<accession>A0A2T0UJS9</accession>
<feature type="transmembrane region" description="Helical" evidence="6">
    <location>
        <begin position="105"/>
        <end position="124"/>
    </location>
</feature>
<feature type="transmembrane region" description="Helical" evidence="6">
    <location>
        <begin position="259"/>
        <end position="281"/>
    </location>
</feature>
<evidence type="ECO:0000256" key="3">
    <source>
        <dbReference type="ARBA" id="ARBA00022989"/>
    </source>
</evidence>
<evidence type="ECO:0000259" key="7">
    <source>
        <dbReference type="PROSITE" id="PS50850"/>
    </source>
</evidence>
<evidence type="ECO:0000256" key="2">
    <source>
        <dbReference type="ARBA" id="ARBA00022692"/>
    </source>
</evidence>
<feature type="transmembrane region" description="Helical" evidence="6">
    <location>
        <begin position="35"/>
        <end position="53"/>
    </location>
</feature>
<keyword evidence="3 6" id="KW-1133">Transmembrane helix</keyword>
<feature type="transmembrane region" description="Helical" evidence="6">
    <location>
        <begin position="232"/>
        <end position="253"/>
    </location>
</feature>
<reference evidence="8 9" key="1">
    <citation type="submission" date="2018-03" db="EMBL/GenBank/DDBJ databases">
        <title>Genomic Encyclopedia of Archaeal and Bacterial Type Strains, Phase II (KMG-II): from individual species to whole genera.</title>
        <authorList>
            <person name="Goeker M."/>
        </authorList>
    </citation>
    <scope>NUCLEOTIDE SEQUENCE [LARGE SCALE GENOMIC DNA]</scope>
    <source>
        <strain evidence="8 9">ATCC BAA-1496</strain>
    </source>
</reference>
<feature type="transmembrane region" description="Helical" evidence="6">
    <location>
        <begin position="363"/>
        <end position="386"/>
    </location>
</feature>
<dbReference type="GO" id="GO:0022857">
    <property type="term" value="F:transmembrane transporter activity"/>
    <property type="evidence" value="ECO:0007669"/>
    <property type="project" value="InterPro"/>
</dbReference>
<keyword evidence="2 6" id="KW-0812">Transmembrane</keyword>
<dbReference type="Gene3D" id="1.20.1250.20">
    <property type="entry name" value="MFS general substrate transporter like domains"/>
    <property type="match status" value="2"/>
</dbReference>
<evidence type="ECO:0000256" key="5">
    <source>
        <dbReference type="SAM" id="MobiDB-lite"/>
    </source>
</evidence>
<dbReference type="InterPro" id="IPR011701">
    <property type="entry name" value="MFS"/>
</dbReference>
<name>A0A2T0UJS9_9MICO</name>
<dbReference type="Proteomes" id="UP000237822">
    <property type="component" value="Unassembled WGS sequence"/>
</dbReference>
<protein>
    <submittedName>
        <fullName evidence="8">MFS transporter</fullName>
    </submittedName>
</protein>
<evidence type="ECO:0000256" key="1">
    <source>
        <dbReference type="ARBA" id="ARBA00004651"/>
    </source>
</evidence>
<dbReference type="RefSeq" id="WP_106297536.1">
    <property type="nucleotide sequence ID" value="NZ_PVTI01000012.1"/>
</dbReference>
<feature type="transmembrane region" description="Helical" evidence="6">
    <location>
        <begin position="293"/>
        <end position="317"/>
    </location>
</feature>
<feature type="region of interest" description="Disordered" evidence="5">
    <location>
        <begin position="1"/>
        <end position="23"/>
    </location>
</feature>
<dbReference type="PANTHER" id="PTHR23501:SF154">
    <property type="entry name" value="MULTIDRUG-EFFLUX TRANSPORTER RV1634-RELATED"/>
    <property type="match status" value="1"/>
</dbReference>
<comment type="subcellular location">
    <subcellularLocation>
        <location evidence="1">Cell membrane</location>
        <topology evidence="1">Multi-pass membrane protein</topology>
    </subcellularLocation>
</comment>
<dbReference type="OrthoDB" id="9778875at2"/>
<evidence type="ECO:0000256" key="6">
    <source>
        <dbReference type="SAM" id="Phobius"/>
    </source>
</evidence>
<proteinExistence type="predicted"/>
<dbReference type="PROSITE" id="PS50850">
    <property type="entry name" value="MFS"/>
    <property type="match status" value="1"/>
</dbReference>
<feature type="transmembrane region" description="Helical" evidence="6">
    <location>
        <begin position="323"/>
        <end position="342"/>
    </location>
</feature>
<feature type="domain" description="Major facilitator superfamily (MFS) profile" evidence="7">
    <location>
        <begin position="40"/>
        <end position="479"/>
    </location>
</feature>
<evidence type="ECO:0000313" key="9">
    <source>
        <dbReference type="Proteomes" id="UP000237822"/>
    </source>
</evidence>
<dbReference type="SUPFAM" id="SSF103473">
    <property type="entry name" value="MFS general substrate transporter"/>
    <property type="match status" value="1"/>
</dbReference>
<dbReference type="PANTHER" id="PTHR23501">
    <property type="entry name" value="MAJOR FACILITATOR SUPERFAMILY"/>
    <property type="match status" value="1"/>
</dbReference>
<keyword evidence="9" id="KW-1185">Reference proteome</keyword>
<dbReference type="InterPro" id="IPR020846">
    <property type="entry name" value="MFS_dom"/>
</dbReference>
<feature type="transmembrane region" description="Helical" evidence="6">
    <location>
        <begin position="454"/>
        <end position="474"/>
    </location>
</feature>
<keyword evidence="4 6" id="KW-0472">Membrane</keyword>
<dbReference type="GO" id="GO:0005886">
    <property type="term" value="C:plasma membrane"/>
    <property type="evidence" value="ECO:0007669"/>
    <property type="project" value="UniProtKB-SubCell"/>
</dbReference>
<evidence type="ECO:0000256" key="4">
    <source>
        <dbReference type="ARBA" id="ARBA00023136"/>
    </source>
</evidence>
<feature type="transmembrane region" description="Helical" evidence="6">
    <location>
        <begin position="392"/>
        <end position="414"/>
    </location>
</feature>
<feature type="transmembrane region" description="Helical" evidence="6">
    <location>
        <begin position="191"/>
        <end position="211"/>
    </location>
</feature>
<comment type="caution">
    <text evidence="8">The sequence shown here is derived from an EMBL/GenBank/DDBJ whole genome shotgun (WGS) entry which is preliminary data.</text>
</comment>
<dbReference type="EMBL" id="PVTI01000012">
    <property type="protein sequence ID" value="PRY58199.1"/>
    <property type="molecule type" value="Genomic_DNA"/>
</dbReference>
<feature type="transmembrane region" description="Helical" evidence="6">
    <location>
        <begin position="163"/>
        <end position="185"/>
    </location>
</feature>
<dbReference type="Pfam" id="PF07690">
    <property type="entry name" value="MFS_1"/>
    <property type="match status" value="1"/>
</dbReference>
<evidence type="ECO:0000313" key="8">
    <source>
        <dbReference type="EMBL" id="PRY58199.1"/>
    </source>
</evidence>
<sequence>MTTTSHAATEPGTGPDGIPTHADGARTERERLFSAKHLPVAAGIVALVTLGAFENRATIAILPTAARALDGLAWFGPANAAPMVTFMVAVVVAGRWVDRAGARTVLVTGLVTFVAAQLVTAAAPSMAVFVLGRAISGVAEGLIDVSTLVFAARALPEHLRAKVFATFAAAWIVPSLVGPGVAGVAESLVGWRLVFLLPSLLVAPLFAVLLPGLRRVGSARPAEGTDAGAAPLAPAVGLAAAVALLSVGGPLAFDGGPHHTAGLATLTIGSLALVATVRSALPAGTLTAARGIPAVVALRTLLVIAFGGIGGFLPLMLDVTQGVGPAVAGISLTITGVFWAVGSAVHSLDAVQRRLDAAARVRLGLTFITVGGVGPVLLSLGIVGLVPGMVGWALAATGMGLASPSLATEIFVLAPEHEQGRATAASQVGASLGSALTTVGGGALVAARHDSLDGGVFALIMGMSLAAAVIALTVTSRMRA</sequence>
<dbReference type="AlphaFoldDB" id="A0A2T0UJS9"/>
<feature type="transmembrane region" description="Helical" evidence="6">
    <location>
        <begin position="426"/>
        <end position="448"/>
    </location>
</feature>
<feature type="transmembrane region" description="Helical" evidence="6">
    <location>
        <begin position="130"/>
        <end position="151"/>
    </location>
</feature>
<gene>
    <name evidence="8" type="ORF">BCF74_11216</name>
</gene>
<feature type="transmembrane region" description="Helical" evidence="6">
    <location>
        <begin position="73"/>
        <end position="93"/>
    </location>
</feature>
<organism evidence="8 9">
    <name type="scientific">Knoellia remsis</name>
    <dbReference type="NCBI Taxonomy" id="407159"/>
    <lineage>
        <taxon>Bacteria</taxon>
        <taxon>Bacillati</taxon>
        <taxon>Actinomycetota</taxon>
        <taxon>Actinomycetes</taxon>
        <taxon>Micrococcales</taxon>
        <taxon>Intrasporangiaceae</taxon>
        <taxon>Knoellia</taxon>
    </lineage>
</organism>
<dbReference type="InterPro" id="IPR036259">
    <property type="entry name" value="MFS_trans_sf"/>
</dbReference>